<feature type="region of interest" description="Disordered" evidence="2">
    <location>
        <begin position="88"/>
        <end position="109"/>
    </location>
</feature>
<sequence length="168" mass="18294">SPKESSSVKDEVTEMVKLVSIKDQALSHDHIKPSTNETNLLLENELPPLSSTISNTSHWKPSPATAIPSLPSTSRSSVYKLNLSAPTETRNSVGLGNKAPNTYTRSGGSAALVEKDEALEKVSQAERLYVEAKGRVSKLEEDNSKLCRALEQSIRLDRISIDSDFSVD</sequence>
<reference evidence="3" key="1">
    <citation type="journal article" date="2019" name="Sci. Rep.">
        <title>Draft genome of Tanacetum cinerariifolium, the natural source of mosquito coil.</title>
        <authorList>
            <person name="Yamashiro T."/>
            <person name="Shiraishi A."/>
            <person name="Satake H."/>
            <person name="Nakayama K."/>
        </authorList>
    </citation>
    <scope>NUCLEOTIDE SEQUENCE</scope>
</reference>
<protein>
    <submittedName>
        <fullName evidence="3">Golgin candidate 4</fullName>
    </submittedName>
</protein>
<keyword evidence="1" id="KW-0175">Coiled coil</keyword>
<gene>
    <name evidence="3" type="ORF">Tci_544187</name>
</gene>
<name>A0A699ILJ4_TANCI</name>
<accession>A0A699ILJ4</accession>
<dbReference type="AlphaFoldDB" id="A0A699ILJ4"/>
<feature type="coiled-coil region" evidence="1">
    <location>
        <begin position="115"/>
        <end position="142"/>
    </location>
</feature>
<feature type="non-terminal residue" evidence="3">
    <location>
        <position position="1"/>
    </location>
</feature>
<feature type="non-terminal residue" evidence="3">
    <location>
        <position position="168"/>
    </location>
</feature>
<comment type="caution">
    <text evidence="3">The sequence shown here is derived from an EMBL/GenBank/DDBJ whole genome shotgun (WGS) entry which is preliminary data.</text>
</comment>
<feature type="region of interest" description="Disordered" evidence="2">
    <location>
        <begin position="52"/>
        <end position="73"/>
    </location>
</feature>
<organism evidence="3">
    <name type="scientific">Tanacetum cinerariifolium</name>
    <name type="common">Dalmatian daisy</name>
    <name type="synonym">Chrysanthemum cinerariifolium</name>
    <dbReference type="NCBI Taxonomy" id="118510"/>
    <lineage>
        <taxon>Eukaryota</taxon>
        <taxon>Viridiplantae</taxon>
        <taxon>Streptophyta</taxon>
        <taxon>Embryophyta</taxon>
        <taxon>Tracheophyta</taxon>
        <taxon>Spermatophyta</taxon>
        <taxon>Magnoliopsida</taxon>
        <taxon>eudicotyledons</taxon>
        <taxon>Gunneridae</taxon>
        <taxon>Pentapetalae</taxon>
        <taxon>asterids</taxon>
        <taxon>campanulids</taxon>
        <taxon>Asterales</taxon>
        <taxon>Asteraceae</taxon>
        <taxon>Asteroideae</taxon>
        <taxon>Anthemideae</taxon>
        <taxon>Anthemidinae</taxon>
        <taxon>Tanacetum</taxon>
    </lineage>
</organism>
<dbReference type="EMBL" id="BKCJ010314762">
    <property type="protein sequence ID" value="GEZ72214.1"/>
    <property type="molecule type" value="Genomic_DNA"/>
</dbReference>
<evidence type="ECO:0000256" key="1">
    <source>
        <dbReference type="SAM" id="Coils"/>
    </source>
</evidence>
<evidence type="ECO:0000313" key="3">
    <source>
        <dbReference type="EMBL" id="GEZ72214.1"/>
    </source>
</evidence>
<proteinExistence type="predicted"/>
<evidence type="ECO:0000256" key="2">
    <source>
        <dbReference type="SAM" id="MobiDB-lite"/>
    </source>
</evidence>
<feature type="compositionally biased region" description="Polar residues" evidence="2">
    <location>
        <begin position="88"/>
        <end position="107"/>
    </location>
</feature>